<name>A0A9I9E2M3_CUCME</name>
<dbReference type="EnsemblPlants" id="MELO3C027755.2.1">
    <property type="protein sequence ID" value="MELO3C027755.2.1"/>
    <property type="gene ID" value="MELO3C027755.2"/>
</dbReference>
<dbReference type="AlphaFoldDB" id="A0A9I9E2M3"/>
<sequence>MNLLWWFAIEQMKGDMGACDRADEKGHGITI</sequence>
<accession>A0A9I9E2M3</accession>
<evidence type="ECO:0000313" key="1">
    <source>
        <dbReference type="EnsemblPlants" id="MELO3C027755.2.1"/>
    </source>
</evidence>
<protein>
    <submittedName>
        <fullName evidence="1">Uncharacterized protein</fullName>
    </submittedName>
</protein>
<organism evidence="1">
    <name type="scientific">Cucumis melo</name>
    <name type="common">Muskmelon</name>
    <dbReference type="NCBI Taxonomy" id="3656"/>
    <lineage>
        <taxon>Eukaryota</taxon>
        <taxon>Viridiplantae</taxon>
        <taxon>Streptophyta</taxon>
        <taxon>Embryophyta</taxon>
        <taxon>Tracheophyta</taxon>
        <taxon>Spermatophyta</taxon>
        <taxon>Magnoliopsida</taxon>
        <taxon>eudicotyledons</taxon>
        <taxon>Gunneridae</taxon>
        <taxon>Pentapetalae</taxon>
        <taxon>rosids</taxon>
        <taxon>fabids</taxon>
        <taxon>Cucurbitales</taxon>
        <taxon>Cucurbitaceae</taxon>
        <taxon>Benincaseae</taxon>
        <taxon>Cucumis</taxon>
    </lineage>
</organism>
<dbReference type="Gramene" id="MELO3C027755.2.1">
    <property type="protein sequence ID" value="MELO3C027755.2.1"/>
    <property type="gene ID" value="MELO3C027755.2"/>
</dbReference>
<reference evidence="1" key="1">
    <citation type="submission" date="2023-03" db="UniProtKB">
        <authorList>
            <consortium name="EnsemblPlants"/>
        </authorList>
    </citation>
    <scope>IDENTIFICATION</scope>
</reference>
<proteinExistence type="predicted"/>